<dbReference type="InterPro" id="IPR017853">
    <property type="entry name" value="GH"/>
</dbReference>
<dbReference type="GO" id="GO:0008061">
    <property type="term" value="F:chitin binding"/>
    <property type="evidence" value="ECO:0007669"/>
    <property type="project" value="InterPro"/>
</dbReference>
<dbReference type="InterPro" id="IPR036779">
    <property type="entry name" value="LysM_dom_sf"/>
</dbReference>
<evidence type="ECO:0000313" key="4">
    <source>
        <dbReference type="EMBL" id="SFN77394.1"/>
    </source>
</evidence>
<organism evidence="4 5">
    <name type="scientific">Anaerocolumna aminovalerica</name>
    <dbReference type="NCBI Taxonomy" id="1527"/>
    <lineage>
        <taxon>Bacteria</taxon>
        <taxon>Bacillati</taxon>
        <taxon>Bacillota</taxon>
        <taxon>Clostridia</taxon>
        <taxon>Lachnospirales</taxon>
        <taxon>Lachnospiraceae</taxon>
        <taxon>Anaerocolumna</taxon>
    </lineage>
</organism>
<dbReference type="InterPro" id="IPR001223">
    <property type="entry name" value="Glyco_hydro18_cat"/>
</dbReference>
<dbReference type="GO" id="GO:0070492">
    <property type="term" value="F:oligosaccharide binding"/>
    <property type="evidence" value="ECO:0007669"/>
    <property type="project" value="TreeGrafter"/>
</dbReference>
<dbReference type="PANTHER" id="PTHR46066">
    <property type="entry name" value="CHITINASE DOMAIN-CONTAINING PROTEIN 1 FAMILY MEMBER"/>
    <property type="match status" value="1"/>
</dbReference>
<dbReference type="Pfam" id="PF00704">
    <property type="entry name" value="Glyco_hydro_18"/>
    <property type="match status" value="1"/>
</dbReference>
<proteinExistence type="predicted"/>
<keyword evidence="1" id="KW-0326">Glycosidase</keyword>
<dbReference type="RefSeq" id="WP_091683645.1">
    <property type="nucleotide sequence ID" value="NZ_BAABFM010000003.1"/>
</dbReference>
<dbReference type="PROSITE" id="PS51910">
    <property type="entry name" value="GH18_2"/>
    <property type="match status" value="1"/>
</dbReference>
<dbReference type="GO" id="GO:0016798">
    <property type="term" value="F:hydrolase activity, acting on glycosyl bonds"/>
    <property type="evidence" value="ECO:0007669"/>
    <property type="project" value="UniProtKB-KW"/>
</dbReference>
<accession>A0A1I5BRH9</accession>
<dbReference type="SUPFAM" id="SSF54106">
    <property type="entry name" value="LysM domain"/>
    <property type="match status" value="2"/>
</dbReference>
<dbReference type="Pfam" id="PF01476">
    <property type="entry name" value="LysM"/>
    <property type="match status" value="2"/>
</dbReference>
<reference evidence="4 5" key="1">
    <citation type="submission" date="2016-10" db="EMBL/GenBank/DDBJ databases">
        <authorList>
            <person name="de Groot N.N."/>
        </authorList>
    </citation>
    <scope>NUCLEOTIDE SEQUENCE [LARGE SCALE GENOMIC DNA]</scope>
    <source>
        <strain evidence="4 5">DSM 1283</strain>
    </source>
</reference>
<dbReference type="SMART" id="SM00636">
    <property type="entry name" value="Glyco_18"/>
    <property type="match status" value="1"/>
</dbReference>
<dbReference type="OrthoDB" id="2033517at2"/>
<feature type="domain" description="GH18" evidence="3">
    <location>
        <begin position="93"/>
        <end position="422"/>
    </location>
</feature>
<evidence type="ECO:0000259" key="3">
    <source>
        <dbReference type="PROSITE" id="PS51910"/>
    </source>
</evidence>
<feature type="domain" description="LysM" evidence="2">
    <location>
        <begin position="51"/>
        <end position="96"/>
    </location>
</feature>
<dbReference type="Gene3D" id="3.10.350.10">
    <property type="entry name" value="LysM domain"/>
    <property type="match status" value="2"/>
</dbReference>
<keyword evidence="1" id="KW-0378">Hydrolase</keyword>
<dbReference type="SMART" id="SM00257">
    <property type="entry name" value="LysM"/>
    <property type="match status" value="2"/>
</dbReference>
<evidence type="ECO:0000259" key="2">
    <source>
        <dbReference type="PROSITE" id="PS51782"/>
    </source>
</evidence>
<dbReference type="Proteomes" id="UP000198806">
    <property type="component" value="Unassembled WGS sequence"/>
</dbReference>
<dbReference type="SUPFAM" id="SSF51445">
    <property type="entry name" value="(Trans)glycosidases"/>
    <property type="match status" value="1"/>
</dbReference>
<keyword evidence="5" id="KW-1185">Reference proteome</keyword>
<dbReference type="PROSITE" id="PS51782">
    <property type="entry name" value="LYSM"/>
    <property type="match status" value="2"/>
</dbReference>
<feature type="domain" description="LysM" evidence="2">
    <location>
        <begin position="2"/>
        <end position="46"/>
    </location>
</feature>
<gene>
    <name evidence="4" type="ORF">SAMN04489757_101174</name>
</gene>
<dbReference type="InterPro" id="IPR018392">
    <property type="entry name" value="LysM"/>
</dbReference>
<dbReference type="GO" id="GO:0012505">
    <property type="term" value="C:endomembrane system"/>
    <property type="evidence" value="ECO:0007669"/>
    <property type="project" value="TreeGrafter"/>
</dbReference>
<dbReference type="InterPro" id="IPR011583">
    <property type="entry name" value="Chitinase_II/V-like_cat"/>
</dbReference>
<dbReference type="CDD" id="cd00118">
    <property type="entry name" value="LysM"/>
    <property type="match status" value="2"/>
</dbReference>
<dbReference type="AlphaFoldDB" id="A0A1I5BRH9"/>
<dbReference type="InterPro" id="IPR029070">
    <property type="entry name" value="Chitinase_insertion_sf"/>
</dbReference>
<dbReference type="STRING" id="1527.SAMN04489757_101174"/>
<evidence type="ECO:0000313" key="5">
    <source>
        <dbReference type="Proteomes" id="UP000198806"/>
    </source>
</evidence>
<dbReference type="PANTHER" id="PTHR46066:SF2">
    <property type="entry name" value="CHITINASE DOMAIN-CONTAINING PROTEIN 1"/>
    <property type="match status" value="1"/>
</dbReference>
<dbReference type="Gene3D" id="3.20.20.80">
    <property type="entry name" value="Glycosidases"/>
    <property type="match status" value="1"/>
</dbReference>
<sequence length="426" mass="48390">MQIHIVQPGETAESIANLYGLPVERLIIENAIIYPNNLVVGDTIVILYPEITYTVQEGDTLAGIAEAYGVTVMDLLRNNPYLSDREYLTPGETIIIQYADPKIKKIAVNGYAYPFIENSILRKTLPFLTYLNIYSYAATPEGNLININDTEVIRTAKEYGVAPIMLITFPESENRENDITHRILTNKEVQSRYVNDVLHFLNTKGYYGVNFDIVYIFPEDRQLYIEFMVNFVSVIREQGYQVFNTYGASTFELLTGIAYSELQYANISDYVDFTILLPYELGFSIGIPLSTITFNTVQQFIDIAITLIPPEKLQIGLSTIGYIWELPFLECISRGNAISNTAAVELARENNVPIEYDVSTESAYFIFIQGNEEFFVQFKDARTINAYVQEVAKTGLGGIAVWNVMNFFNDLWLIVNSQFEIDKVIM</sequence>
<evidence type="ECO:0000256" key="1">
    <source>
        <dbReference type="ARBA" id="ARBA00023295"/>
    </source>
</evidence>
<name>A0A1I5BRH9_9FIRM</name>
<protein>
    <submittedName>
        <fullName evidence="4">Spore germination protein</fullName>
    </submittedName>
</protein>
<dbReference type="Gene3D" id="3.10.50.10">
    <property type="match status" value="1"/>
</dbReference>
<dbReference type="GO" id="GO:0005975">
    <property type="term" value="P:carbohydrate metabolic process"/>
    <property type="evidence" value="ECO:0007669"/>
    <property type="project" value="InterPro"/>
</dbReference>
<dbReference type="EMBL" id="FOWD01000001">
    <property type="protein sequence ID" value="SFN77394.1"/>
    <property type="molecule type" value="Genomic_DNA"/>
</dbReference>